<evidence type="ECO:0000256" key="1">
    <source>
        <dbReference type="SAM" id="MobiDB-lite"/>
    </source>
</evidence>
<evidence type="ECO:0000313" key="3">
    <source>
        <dbReference type="EMBL" id="TMQ67205.1"/>
    </source>
</evidence>
<feature type="region of interest" description="Disordered" evidence="1">
    <location>
        <begin position="1"/>
        <end position="34"/>
    </location>
</feature>
<keyword evidence="2" id="KW-0472">Membrane</keyword>
<evidence type="ECO:0000313" key="4">
    <source>
        <dbReference type="Proteomes" id="UP000316609"/>
    </source>
</evidence>
<reference evidence="3 4" key="1">
    <citation type="journal article" date="2019" name="Nat. Microbiol.">
        <title>Mediterranean grassland soil C-N compound turnover is dependent on rainfall and depth, and is mediated by genomically divergent microorganisms.</title>
        <authorList>
            <person name="Diamond S."/>
            <person name="Andeer P.F."/>
            <person name="Li Z."/>
            <person name="Crits-Christoph A."/>
            <person name="Burstein D."/>
            <person name="Anantharaman K."/>
            <person name="Lane K.R."/>
            <person name="Thomas B.C."/>
            <person name="Pan C."/>
            <person name="Northen T.R."/>
            <person name="Banfield J.F."/>
        </authorList>
    </citation>
    <scope>NUCLEOTIDE SEQUENCE [LARGE SCALE GENOMIC DNA]</scope>
    <source>
        <strain evidence="3">WS_8</strain>
    </source>
</reference>
<dbReference type="AlphaFoldDB" id="A0A538TUC7"/>
<proteinExistence type="predicted"/>
<evidence type="ECO:0000256" key="2">
    <source>
        <dbReference type="SAM" id="Phobius"/>
    </source>
</evidence>
<keyword evidence="2" id="KW-1133">Transmembrane helix</keyword>
<feature type="transmembrane region" description="Helical" evidence="2">
    <location>
        <begin position="74"/>
        <end position="95"/>
    </location>
</feature>
<comment type="caution">
    <text evidence="3">The sequence shown here is derived from an EMBL/GenBank/DDBJ whole genome shotgun (WGS) entry which is preliminary data.</text>
</comment>
<organism evidence="3 4">
    <name type="scientific">Eiseniibacteriota bacterium</name>
    <dbReference type="NCBI Taxonomy" id="2212470"/>
    <lineage>
        <taxon>Bacteria</taxon>
        <taxon>Candidatus Eiseniibacteriota</taxon>
    </lineage>
</organism>
<sequence>MRPANAGRAQPDPTCPSCGRPTIDPGTGSCRRCHEPEERLGRTTETARIVRLADFERSRAKLRTARKNRWIRKLVAVVLGILAALAILCLFGVMLRGAEGLFARRIPGA</sequence>
<dbReference type="EMBL" id="VBOY01000047">
    <property type="protein sequence ID" value="TMQ67205.1"/>
    <property type="molecule type" value="Genomic_DNA"/>
</dbReference>
<gene>
    <name evidence="3" type="ORF">E6K78_05540</name>
</gene>
<protein>
    <submittedName>
        <fullName evidence="3">Uncharacterized protein</fullName>
    </submittedName>
</protein>
<name>A0A538TUC7_UNCEI</name>
<dbReference type="Proteomes" id="UP000316609">
    <property type="component" value="Unassembled WGS sequence"/>
</dbReference>
<accession>A0A538TUC7</accession>
<keyword evidence="2" id="KW-0812">Transmembrane</keyword>